<name>B0MWW3_9BACT</name>
<organism evidence="2 3">
    <name type="scientific">Alistipes putredinis DSM 17216</name>
    <dbReference type="NCBI Taxonomy" id="445970"/>
    <lineage>
        <taxon>Bacteria</taxon>
        <taxon>Pseudomonadati</taxon>
        <taxon>Bacteroidota</taxon>
        <taxon>Bacteroidia</taxon>
        <taxon>Bacteroidales</taxon>
        <taxon>Rikenellaceae</taxon>
        <taxon>Alistipes</taxon>
    </lineage>
</organism>
<dbReference type="Proteomes" id="UP000005819">
    <property type="component" value="Unassembled WGS sequence"/>
</dbReference>
<dbReference type="OrthoDB" id="9994548at2"/>
<reference evidence="2 3" key="2">
    <citation type="submission" date="2007-11" db="EMBL/GenBank/DDBJ databases">
        <title>Draft genome sequence of Alistipes putredinis (DSM 17216).</title>
        <authorList>
            <person name="Sudarsanam P."/>
            <person name="Ley R."/>
            <person name="Guruge J."/>
            <person name="Turnbaugh P.J."/>
            <person name="Mahowald M."/>
            <person name="Liep D."/>
            <person name="Gordon J."/>
        </authorList>
    </citation>
    <scope>NUCLEOTIDE SEQUENCE [LARGE SCALE GENOMIC DNA]</scope>
    <source>
        <strain evidence="2 3">DSM 17216</strain>
    </source>
</reference>
<proteinExistence type="predicted"/>
<sequence>MKTIEERIQEYVANAWVELDQFNEDHVTFENIVTSACVVGANFEYEELTRWRDPKEELPQNGQLVLCKTSDKKLPFVTVKYDRSEWWIYVYPGWAGIGHKIIGWRPIHENE</sequence>
<dbReference type="RefSeq" id="WP_004327652.1">
    <property type="nucleotide sequence ID" value="NZ_DS499577.1"/>
</dbReference>
<gene>
    <name evidence="2" type="ORF">ALIPUT_01618</name>
    <name evidence="1" type="ORF">ALIPUT_01622</name>
</gene>
<protein>
    <recommendedName>
        <fullName evidence="4">DUF551 domain-containing protein</fullName>
    </recommendedName>
</protein>
<keyword evidence="3" id="KW-1185">Reference proteome</keyword>
<reference evidence="2 3" key="1">
    <citation type="submission" date="2007-10" db="EMBL/GenBank/DDBJ databases">
        <authorList>
            <person name="Fulton L."/>
            <person name="Clifton S."/>
            <person name="Fulton B."/>
            <person name="Xu J."/>
            <person name="Minx P."/>
            <person name="Pepin K.H."/>
            <person name="Johnson M."/>
            <person name="Thiruvilangam P."/>
            <person name="Bhonagiri V."/>
            <person name="Nash W.E."/>
            <person name="Mardis E.R."/>
            <person name="Wilson R.K."/>
        </authorList>
    </citation>
    <scope>NUCLEOTIDE SEQUENCE [LARGE SCALE GENOMIC DNA]</scope>
    <source>
        <strain evidence="2 3">DSM 17216</strain>
    </source>
</reference>
<dbReference type="HOGENOM" id="CLU_2152988_0_0_10"/>
<dbReference type="AlphaFoldDB" id="B0MWW3"/>
<evidence type="ECO:0000313" key="1">
    <source>
        <dbReference type="EMBL" id="EDS02103.1"/>
    </source>
</evidence>
<evidence type="ECO:0000313" key="3">
    <source>
        <dbReference type="Proteomes" id="UP000005819"/>
    </source>
</evidence>
<evidence type="ECO:0008006" key="4">
    <source>
        <dbReference type="Google" id="ProtNLM"/>
    </source>
</evidence>
<dbReference type="GeneID" id="73802234"/>
<evidence type="ECO:0000313" key="2">
    <source>
        <dbReference type="EMBL" id="EDS03405.1"/>
    </source>
</evidence>
<comment type="caution">
    <text evidence="2">The sequence shown here is derived from an EMBL/GenBank/DDBJ whole genome shotgun (WGS) entry which is preliminary data.</text>
</comment>
<accession>B0MWW3</accession>
<dbReference type="EMBL" id="ABFK02000020">
    <property type="protein sequence ID" value="EDS02103.1"/>
    <property type="molecule type" value="Genomic_DNA"/>
</dbReference>
<dbReference type="EMBL" id="ABFK02000019">
    <property type="protein sequence ID" value="EDS03405.1"/>
    <property type="molecule type" value="Genomic_DNA"/>
</dbReference>